<dbReference type="AlphaFoldDB" id="A0A1G2CC30"/>
<comment type="caution">
    <text evidence="1">The sequence shown here is derived from an EMBL/GenBank/DDBJ whole genome shotgun (WGS) entry which is preliminary data.</text>
</comment>
<sequence>MPNAKTKKGASAVKTAKQKPIGTVTHYYGGLGVAIMKFSKPVTTGTRVRFEGATTAFSQTVSSMEYDHKPIDVAPKGKEVGMKVEDKVREGDHVYAAD</sequence>
<reference evidence="1 2" key="1">
    <citation type="journal article" date="2016" name="Nat. Commun.">
        <title>Thousands of microbial genomes shed light on interconnected biogeochemical processes in an aquifer system.</title>
        <authorList>
            <person name="Anantharaman K."/>
            <person name="Brown C.T."/>
            <person name="Hug L.A."/>
            <person name="Sharon I."/>
            <person name="Castelle C.J."/>
            <person name="Probst A.J."/>
            <person name="Thomas B.C."/>
            <person name="Singh A."/>
            <person name="Wilkins M.J."/>
            <person name="Karaoz U."/>
            <person name="Brodie E.L."/>
            <person name="Williams K.H."/>
            <person name="Hubbard S.S."/>
            <person name="Banfield J.F."/>
        </authorList>
    </citation>
    <scope>NUCLEOTIDE SEQUENCE [LARGE SCALE GENOMIC DNA]</scope>
</reference>
<protein>
    <recommendedName>
        <fullName evidence="3">Translation elongation factor-like protein</fullName>
    </recommendedName>
</protein>
<gene>
    <name evidence="1" type="ORF">A3E09_01840</name>
</gene>
<evidence type="ECO:0008006" key="3">
    <source>
        <dbReference type="Google" id="ProtNLM"/>
    </source>
</evidence>
<dbReference type="SUPFAM" id="SSF50447">
    <property type="entry name" value="Translation proteins"/>
    <property type="match status" value="1"/>
</dbReference>
<evidence type="ECO:0000313" key="2">
    <source>
        <dbReference type="Proteomes" id="UP000178796"/>
    </source>
</evidence>
<dbReference type="EMBL" id="MHKY01000022">
    <property type="protein sequence ID" value="OGY98938.1"/>
    <property type="molecule type" value="Genomic_DNA"/>
</dbReference>
<name>A0A1G2CC30_9BACT</name>
<evidence type="ECO:0000313" key="1">
    <source>
        <dbReference type="EMBL" id="OGY98938.1"/>
    </source>
</evidence>
<dbReference type="Proteomes" id="UP000178796">
    <property type="component" value="Unassembled WGS sequence"/>
</dbReference>
<accession>A0A1G2CC30</accession>
<dbReference type="InterPro" id="IPR009000">
    <property type="entry name" value="Transl_B-barrel_sf"/>
</dbReference>
<organism evidence="1 2">
    <name type="scientific">Candidatus Liptonbacteria bacterium RIFCSPHIGHO2_12_FULL_60_13</name>
    <dbReference type="NCBI Taxonomy" id="1798648"/>
    <lineage>
        <taxon>Bacteria</taxon>
        <taxon>Candidatus Liptoniibacteriota</taxon>
    </lineage>
</organism>
<proteinExistence type="predicted"/>